<name>A0A368BM92_9GAMM</name>
<sequence>MKKNKASTPCLGICSTTYGDNVCKGCKRFVHEVINWNKYAVPEKETVNLRLESFKLTVLKDRFSVTDPNLLATRLHDQGINFNDSMDPMTWIFDLLRAAGSQDLDLHQFGITCHTSSELAELKDQIYAEFLELSEVHYERYFST</sequence>
<evidence type="ECO:0000313" key="1">
    <source>
        <dbReference type="EMBL" id="RCL37816.1"/>
    </source>
</evidence>
<dbReference type="AlphaFoldDB" id="A0A368BM92"/>
<dbReference type="EMBL" id="QOPC01000017">
    <property type="protein sequence ID" value="RCL37816.1"/>
    <property type="molecule type" value="Genomic_DNA"/>
</dbReference>
<organism evidence="1 2">
    <name type="scientific">SAR86 cluster bacterium</name>
    <dbReference type="NCBI Taxonomy" id="2030880"/>
    <lineage>
        <taxon>Bacteria</taxon>
        <taxon>Pseudomonadati</taxon>
        <taxon>Pseudomonadota</taxon>
        <taxon>Gammaproteobacteria</taxon>
        <taxon>SAR86 cluster</taxon>
    </lineage>
</organism>
<protein>
    <submittedName>
        <fullName evidence="1">DUF1289 domain-containing protein</fullName>
    </submittedName>
</protein>
<gene>
    <name evidence="1" type="ORF">DBW98_03415</name>
</gene>
<comment type="caution">
    <text evidence="1">The sequence shown here is derived from an EMBL/GenBank/DDBJ whole genome shotgun (WGS) entry which is preliminary data.</text>
</comment>
<dbReference type="InterPro" id="IPR010710">
    <property type="entry name" value="DUF1289"/>
</dbReference>
<evidence type="ECO:0000313" key="2">
    <source>
        <dbReference type="Proteomes" id="UP000253032"/>
    </source>
</evidence>
<reference evidence="1 2" key="1">
    <citation type="journal article" date="2018" name="Microbiome">
        <title>Fine metagenomic profile of the Mediterranean stratified and mixed water columns revealed by assembly and recruitment.</title>
        <authorList>
            <person name="Haro-Moreno J.M."/>
            <person name="Lopez-Perez M."/>
            <person name="De La Torre J.R."/>
            <person name="Picazo A."/>
            <person name="Camacho A."/>
            <person name="Rodriguez-Valera F."/>
        </authorList>
    </citation>
    <scope>NUCLEOTIDE SEQUENCE [LARGE SCALE GENOMIC DNA]</scope>
    <source>
        <strain evidence="1">MED-G84</strain>
    </source>
</reference>
<accession>A0A368BM92</accession>
<proteinExistence type="predicted"/>
<dbReference type="Pfam" id="PF06945">
    <property type="entry name" value="DUF1289"/>
    <property type="match status" value="1"/>
</dbReference>
<dbReference type="PANTHER" id="PTHR35175:SF1">
    <property type="entry name" value="OXIDOREDUCTASE"/>
    <property type="match status" value="1"/>
</dbReference>
<dbReference type="Proteomes" id="UP000253032">
    <property type="component" value="Unassembled WGS sequence"/>
</dbReference>
<dbReference type="PANTHER" id="PTHR35175">
    <property type="entry name" value="DUF1289 DOMAIN-CONTAINING PROTEIN"/>
    <property type="match status" value="1"/>
</dbReference>